<organism evidence="2">
    <name type="scientific">Siphoviridae sp. ctZPw9</name>
    <dbReference type="NCBI Taxonomy" id="2826383"/>
    <lineage>
        <taxon>Viruses</taxon>
        <taxon>Duplodnaviria</taxon>
        <taxon>Heunggongvirae</taxon>
        <taxon>Uroviricota</taxon>
        <taxon>Caudoviricetes</taxon>
    </lineage>
</organism>
<keyword evidence="1" id="KW-1133">Transmembrane helix</keyword>
<sequence length="211" mass="22791">MRRRVTRVRLSSIRTRKLCTAISLTSTERRKNIMNNERYAGNVTKTATMGVAMVGAVMTILVFIANRAGIELPSEVQAAISTLILGATAYFFGRNAVGEKAHTEGIVSDAVDSHVGEAVSKAVGAVDFYEALEAISRGVVGEPAPDHVSEVKPNPADSMREQWEKDALGGRQYRYGEEGAPEGGAPGQIYDPRVGWVNDVEDQFPNDSVAH</sequence>
<protein>
    <recommendedName>
        <fullName evidence="3">Holin</fullName>
    </recommendedName>
</protein>
<dbReference type="EMBL" id="BK014765">
    <property type="protein sequence ID" value="DAD74800.1"/>
    <property type="molecule type" value="Genomic_DNA"/>
</dbReference>
<evidence type="ECO:0008006" key="3">
    <source>
        <dbReference type="Google" id="ProtNLM"/>
    </source>
</evidence>
<proteinExistence type="predicted"/>
<keyword evidence="1" id="KW-0472">Membrane</keyword>
<reference evidence="2" key="1">
    <citation type="journal article" date="2021" name="Proc. Natl. Acad. Sci. U.S.A.">
        <title>A Catalog of Tens of Thousands of Viruses from Human Metagenomes Reveals Hidden Associations with Chronic Diseases.</title>
        <authorList>
            <person name="Tisza M.J."/>
            <person name="Buck C.B."/>
        </authorList>
    </citation>
    <scope>NUCLEOTIDE SEQUENCE</scope>
    <source>
        <strain evidence="2">CtZPw9</strain>
    </source>
</reference>
<accession>A0A8S5LY31</accession>
<name>A0A8S5LY31_9CAUD</name>
<evidence type="ECO:0000313" key="2">
    <source>
        <dbReference type="EMBL" id="DAD74800.1"/>
    </source>
</evidence>
<keyword evidence="1" id="KW-0812">Transmembrane</keyword>
<feature type="transmembrane region" description="Helical" evidence="1">
    <location>
        <begin position="76"/>
        <end position="93"/>
    </location>
</feature>
<evidence type="ECO:0000256" key="1">
    <source>
        <dbReference type="SAM" id="Phobius"/>
    </source>
</evidence>
<feature type="transmembrane region" description="Helical" evidence="1">
    <location>
        <begin position="39"/>
        <end position="64"/>
    </location>
</feature>